<dbReference type="EMBL" id="CAJPEV010006933">
    <property type="protein sequence ID" value="CAG0904467.1"/>
    <property type="molecule type" value="Genomic_DNA"/>
</dbReference>
<keyword evidence="2" id="KW-0378">Hydrolase</keyword>
<dbReference type="OrthoDB" id="10058185at2759"/>
<organism evidence="5">
    <name type="scientific">Darwinula stevensoni</name>
    <dbReference type="NCBI Taxonomy" id="69355"/>
    <lineage>
        <taxon>Eukaryota</taxon>
        <taxon>Metazoa</taxon>
        <taxon>Ecdysozoa</taxon>
        <taxon>Arthropoda</taxon>
        <taxon>Crustacea</taxon>
        <taxon>Oligostraca</taxon>
        <taxon>Ostracoda</taxon>
        <taxon>Podocopa</taxon>
        <taxon>Podocopida</taxon>
        <taxon>Darwinulocopina</taxon>
        <taxon>Darwinuloidea</taxon>
        <taxon>Darwinulidae</taxon>
        <taxon>Darwinula</taxon>
    </lineage>
</organism>
<dbReference type="SUPFAM" id="SSF51735">
    <property type="entry name" value="NAD(P)-binding Rossmann-fold domains"/>
    <property type="match status" value="1"/>
</dbReference>
<reference evidence="5" key="1">
    <citation type="submission" date="2020-11" db="EMBL/GenBank/DDBJ databases">
        <authorList>
            <person name="Tran Van P."/>
        </authorList>
    </citation>
    <scope>NUCLEOTIDE SEQUENCE</scope>
</reference>
<dbReference type="SUPFAM" id="SSF54975">
    <property type="entry name" value="Acylphosphatase/BLUF domain-like"/>
    <property type="match status" value="1"/>
</dbReference>
<evidence type="ECO:0000313" key="6">
    <source>
        <dbReference type="Proteomes" id="UP000677054"/>
    </source>
</evidence>
<sequence length="321" mass="35653">PMINRRVTITGKVQGVSFRKATFEMAVRLGVFGYVKNVDQDKVFVEAEGNADAVFKLIDFCHHGPENAEVEHRMNSATILVTGACGQIGSELVMALRARGDNVIATDLKVPSGELLESGEFQRLDVLNKNSLAALVSKYKVNQIYHLAALLSATGEQNPELAWRVNMKGLRNILDCSVELGTKAGGGTTDYAVEIFFEALKHKKYNCFLSENTVLPMMYMPDAIRGTIELMDAPDSNLSIRSAYNFSAFSFSPQDLAKCITAEIPDFLIQYTPDFRQAIADSWPASIDDSFAQKDWAWKPAFTLEEMTKDMLSNIVLRDEI</sequence>
<dbReference type="GO" id="GO:0006567">
    <property type="term" value="P:L-threonine catabolic process"/>
    <property type="evidence" value="ECO:0007669"/>
    <property type="project" value="TreeGrafter"/>
</dbReference>
<dbReference type="Gene3D" id="3.40.50.720">
    <property type="entry name" value="NAD(P)-binding Rossmann-like Domain"/>
    <property type="match status" value="2"/>
</dbReference>
<evidence type="ECO:0000259" key="4">
    <source>
        <dbReference type="PROSITE" id="PS51160"/>
    </source>
</evidence>
<dbReference type="Proteomes" id="UP000677054">
    <property type="component" value="Unassembled WGS sequence"/>
</dbReference>
<protein>
    <recommendedName>
        <fullName evidence="2">acylphosphatase</fullName>
        <ecNumber evidence="2">3.6.1.7</ecNumber>
    </recommendedName>
</protein>
<dbReference type="GO" id="GO:0008743">
    <property type="term" value="F:L-threonine 3-dehydrogenase activity"/>
    <property type="evidence" value="ECO:0007669"/>
    <property type="project" value="TreeGrafter"/>
</dbReference>
<dbReference type="PANTHER" id="PTHR42687:SF1">
    <property type="entry name" value="L-THREONINE 3-DEHYDROGENASE, MITOCHONDRIAL"/>
    <property type="match status" value="1"/>
</dbReference>
<dbReference type="AlphaFoldDB" id="A0A7R9AGW5"/>
<comment type="similarity">
    <text evidence="3">Belongs to the acylphosphatase family.</text>
</comment>
<evidence type="ECO:0000313" key="5">
    <source>
        <dbReference type="EMBL" id="CAD7253872.1"/>
    </source>
</evidence>
<dbReference type="InterPro" id="IPR001509">
    <property type="entry name" value="Epimerase_deHydtase"/>
</dbReference>
<dbReference type="EC" id="3.6.1.7" evidence="2"/>
<feature type="domain" description="Acylphosphatase-like" evidence="4">
    <location>
        <begin position="4"/>
        <end position="72"/>
    </location>
</feature>
<evidence type="ECO:0000256" key="1">
    <source>
        <dbReference type="ARBA" id="ARBA00007637"/>
    </source>
</evidence>
<feature type="active site" evidence="2">
    <location>
        <position position="37"/>
    </location>
</feature>
<feature type="active site" evidence="2">
    <location>
        <position position="19"/>
    </location>
</feature>
<comment type="catalytic activity">
    <reaction evidence="2">
        <text>an acyl phosphate + H2O = a carboxylate + phosphate + H(+)</text>
        <dbReference type="Rhea" id="RHEA:14965"/>
        <dbReference type="ChEBI" id="CHEBI:15377"/>
        <dbReference type="ChEBI" id="CHEBI:15378"/>
        <dbReference type="ChEBI" id="CHEBI:29067"/>
        <dbReference type="ChEBI" id="CHEBI:43474"/>
        <dbReference type="ChEBI" id="CHEBI:59918"/>
        <dbReference type="EC" id="3.6.1.7"/>
    </reaction>
</comment>
<feature type="non-terminal residue" evidence="5">
    <location>
        <position position="321"/>
    </location>
</feature>
<dbReference type="Gene3D" id="3.30.70.100">
    <property type="match status" value="1"/>
</dbReference>
<name>A0A7R9AGW5_9CRUS</name>
<dbReference type="GO" id="GO:0003998">
    <property type="term" value="F:acylphosphatase activity"/>
    <property type="evidence" value="ECO:0007669"/>
    <property type="project" value="UniProtKB-EC"/>
</dbReference>
<evidence type="ECO:0000256" key="2">
    <source>
        <dbReference type="PROSITE-ProRule" id="PRU00520"/>
    </source>
</evidence>
<dbReference type="Pfam" id="PF01370">
    <property type="entry name" value="Epimerase"/>
    <property type="match status" value="1"/>
</dbReference>
<dbReference type="Pfam" id="PF00708">
    <property type="entry name" value="Acylphosphatase"/>
    <property type="match status" value="1"/>
</dbReference>
<dbReference type="InterPro" id="IPR017968">
    <property type="entry name" value="Acylphosphatase_CS"/>
</dbReference>
<keyword evidence="6" id="KW-1185">Reference proteome</keyword>
<evidence type="ECO:0000256" key="3">
    <source>
        <dbReference type="RuleBase" id="RU004168"/>
    </source>
</evidence>
<dbReference type="PROSITE" id="PS51160">
    <property type="entry name" value="ACYLPHOSPHATASE_3"/>
    <property type="match status" value="1"/>
</dbReference>
<comment type="similarity">
    <text evidence="1">Belongs to the NAD(P)-dependent epimerase/dehydratase family.</text>
</comment>
<dbReference type="InterPro" id="IPR036291">
    <property type="entry name" value="NAD(P)-bd_dom_sf"/>
</dbReference>
<proteinExistence type="inferred from homology"/>
<dbReference type="InterPro" id="IPR036046">
    <property type="entry name" value="Acylphosphatase-like_dom_sf"/>
</dbReference>
<accession>A0A7R9AGW5</accession>
<gene>
    <name evidence="5" type="ORF">DSTB1V02_LOCUS13618</name>
</gene>
<dbReference type="PANTHER" id="PTHR42687">
    <property type="entry name" value="L-THREONINE 3-DEHYDROGENASE"/>
    <property type="match status" value="1"/>
</dbReference>
<dbReference type="InterPro" id="IPR051225">
    <property type="entry name" value="NAD(P)_epim/dehydratase"/>
</dbReference>
<dbReference type="PROSITE" id="PS00150">
    <property type="entry name" value="ACYLPHOSPHATASE_1"/>
    <property type="match status" value="1"/>
</dbReference>
<feature type="non-terminal residue" evidence="5">
    <location>
        <position position="1"/>
    </location>
</feature>
<dbReference type="InterPro" id="IPR001792">
    <property type="entry name" value="Acylphosphatase-like_dom"/>
</dbReference>
<dbReference type="EMBL" id="LR906450">
    <property type="protein sequence ID" value="CAD7253872.1"/>
    <property type="molecule type" value="Genomic_DNA"/>
</dbReference>